<feature type="compositionally biased region" description="Polar residues" evidence="1">
    <location>
        <begin position="248"/>
        <end position="279"/>
    </location>
</feature>
<evidence type="ECO:0000256" key="1">
    <source>
        <dbReference type="SAM" id="MobiDB-lite"/>
    </source>
</evidence>
<feature type="compositionally biased region" description="Polar residues" evidence="1">
    <location>
        <begin position="355"/>
        <end position="364"/>
    </location>
</feature>
<gene>
    <name evidence="3" type="ORF">CVT24_011233</name>
</gene>
<comment type="caution">
    <text evidence="3">The sequence shown here is derived from an EMBL/GenBank/DDBJ whole genome shotgun (WGS) entry which is preliminary data.</text>
</comment>
<reference evidence="3 4" key="1">
    <citation type="journal article" date="2018" name="Evol. Lett.">
        <title>Horizontal gene cluster transfer increased hallucinogenic mushroom diversity.</title>
        <authorList>
            <person name="Reynolds H.T."/>
            <person name="Vijayakumar V."/>
            <person name="Gluck-Thaler E."/>
            <person name="Korotkin H.B."/>
            <person name="Matheny P.B."/>
            <person name="Slot J.C."/>
        </authorList>
    </citation>
    <scope>NUCLEOTIDE SEQUENCE [LARGE SCALE GENOMIC DNA]</scope>
    <source>
        <strain evidence="3 4">2629</strain>
    </source>
</reference>
<keyword evidence="4" id="KW-1185">Reference proteome</keyword>
<protein>
    <submittedName>
        <fullName evidence="3">Uncharacterized protein</fullName>
    </submittedName>
</protein>
<feature type="region of interest" description="Disordered" evidence="1">
    <location>
        <begin position="325"/>
        <end position="386"/>
    </location>
</feature>
<sequence>MSGQAVATRTYWSNDPASTYYFEDTVWHRNQQRGQTGPFAYTDDKVSAIMFVFPIPAIRFNYWGHRQSYRYMVAQICTDCDFLLFGFDPFSTFDPNARDDGPPVMMYSKTFSKPETHRMLLMNFNSTPLTLSRFELVVPVDDDDTPPSPSPSPSPGNNAPSSDINPPIPGPGPTSAGSTPPTSLSPGMTSLPQSLTTTQSVDITGTSITSSISSPSLMSTSISASSGSSDTNSNSNSNDSSNTNSGSPTRTNTNQLTSGLAPGATNQPAPGATGQPTETAANFSSVRRRTGPIIGAVIGVIIFLLLLSCLLWRWRRSRRRAFHEALTSESDSTVSPLPPVQVQLSIPPSKMRDNSPMSTESSQDMHLKPSARPRPPSQAVTTNEESPIRIPRKWYSNLASKIRNPRLALPTSEAVPPVVTPMAETSLESGLNEHPESPPSVASDPDAPPSGPLRRDIDAGPVPAEYITGSPLLPPEYQTAWNSPS</sequence>
<feature type="compositionally biased region" description="Low complexity" evidence="1">
    <location>
        <begin position="173"/>
        <end position="247"/>
    </location>
</feature>
<dbReference type="EMBL" id="NHTK01001190">
    <property type="protein sequence ID" value="PPR02099.1"/>
    <property type="molecule type" value="Genomic_DNA"/>
</dbReference>
<proteinExistence type="predicted"/>
<feature type="region of interest" description="Disordered" evidence="1">
    <location>
        <begin position="422"/>
        <end position="485"/>
    </location>
</feature>
<dbReference type="InParanoid" id="A0A409YGF3"/>
<keyword evidence="2" id="KW-1133">Transmembrane helix</keyword>
<keyword evidence="2" id="KW-0812">Transmembrane</keyword>
<dbReference type="STRING" id="181874.A0A409YGF3"/>
<organism evidence="3 4">
    <name type="scientific">Panaeolus cyanescens</name>
    <dbReference type="NCBI Taxonomy" id="181874"/>
    <lineage>
        <taxon>Eukaryota</taxon>
        <taxon>Fungi</taxon>
        <taxon>Dikarya</taxon>
        <taxon>Basidiomycota</taxon>
        <taxon>Agaricomycotina</taxon>
        <taxon>Agaricomycetes</taxon>
        <taxon>Agaricomycetidae</taxon>
        <taxon>Agaricales</taxon>
        <taxon>Agaricineae</taxon>
        <taxon>Galeropsidaceae</taxon>
        <taxon>Panaeolus</taxon>
    </lineage>
</organism>
<evidence type="ECO:0000313" key="3">
    <source>
        <dbReference type="EMBL" id="PPR02099.1"/>
    </source>
</evidence>
<feature type="transmembrane region" description="Helical" evidence="2">
    <location>
        <begin position="293"/>
        <end position="312"/>
    </location>
</feature>
<dbReference type="AlphaFoldDB" id="A0A409YGF3"/>
<feature type="region of interest" description="Disordered" evidence="1">
    <location>
        <begin position="139"/>
        <end position="279"/>
    </location>
</feature>
<name>A0A409YGF3_9AGAR</name>
<dbReference type="Proteomes" id="UP000284842">
    <property type="component" value="Unassembled WGS sequence"/>
</dbReference>
<evidence type="ECO:0000256" key="2">
    <source>
        <dbReference type="SAM" id="Phobius"/>
    </source>
</evidence>
<keyword evidence="2" id="KW-0472">Membrane</keyword>
<evidence type="ECO:0000313" key="4">
    <source>
        <dbReference type="Proteomes" id="UP000284842"/>
    </source>
</evidence>
<accession>A0A409YGF3</accession>